<keyword evidence="2" id="KW-1133">Transmembrane helix</keyword>
<proteinExistence type="predicted"/>
<dbReference type="AlphaFoldDB" id="F3NQC0"/>
<dbReference type="Proteomes" id="UP000003022">
    <property type="component" value="Unassembled WGS sequence"/>
</dbReference>
<accession>F3NQC0</accession>
<evidence type="ECO:0000256" key="2">
    <source>
        <dbReference type="SAM" id="Phobius"/>
    </source>
</evidence>
<keyword evidence="2" id="KW-0812">Transmembrane</keyword>
<gene>
    <name evidence="3" type="ORF">SGM_5195</name>
</gene>
<evidence type="ECO:0000313" key="4">
    <source>
        <dbReference type="Proteomes" id="UP000003022"/>
    </source>
</evidence>
<evidence type="ECO:0000256" key="1">
    <source>
        <dbReference type="SAM" id="MobiDB-lite"/>
    </source>
</evidence>
<feature type="compositionally biased region" description="Pro residues" evidence="1">
    <location>
        <begin position="89"/>
        <end position="105"/>
    </location>
</feature>
<organism evidence="3 4">
    <name type="scientific">Streptomyces griseoaurantiacus M045</name>
    <dbReference type="NCBI Taxonomy" id="996637"/>
    <lineage>
        <taxon>Bacteria</taxon>
        <taxon>Bacillati</taxon>
        <taxon>Actinomycetota</taxon>
        <taxon>Actinomycetes</taxon>
        <taxon>Kitasatosporales</taxon>
        <taxon>Streptomycetaceae</taxon>
        <taxon>Streptomyces</taxon>
        <taxon>Streptomyces aurantiacus group</taxon>
    </lineage>
</organism>
<dbReference type="RefSeq" id="WP_006143044.1">
    <property type="nucleotide sequence ID" value="NZ_AEYX01000043.1"/>
</dbReference>
<sequence length="105" mass="10364">MLGHLLTATLAALGALGTALGAGLSMIGLCCTGPALATAAAGGAATGAAASVTPVTWPFWTAGAVLLTAAALWHRRHRTSTCRSRRMPPGSPEQPRPSGPTGPHG</sequence>
<dbReference type="STRING" id="996637.SGM_5195"/>
<dbReference type="eggNOG" id="ENOG502ZMMI">
    <property type="taxonomic scope" value="Bacteria"/>
</dbReference>
<dbReference type="EMBL" id="AEYX01000043">
    <property type="protein sequence ID" value="EGG44380.1"/>
    <property type="molecule type" value="Genomic_DNA"/>
</dbReference>
<evidence type="ECO:0000313" key="3">
    <source>
        <dbReference type="EMBL" id="EGG44380.1"/>
    </source>
</evidence>
<keyword evidence="2" id="KW-0472">Membrane</keyword>
<feature type="region of interest" description="Disordered" evidence="1">
    <location>
        <begin position="78"/>
        <end position="105"/>
    </location>
</feature>
<reference evidence="3 4" key="1">
    <citation type="journal article" date="2011" name="J. Bacteriol.">
        <title>Draft genome sequence of the marine bacterium Streptomyces griseoaurantiacus M045, which produces novel manumycin-type antibiotics with a pABA core component.</title>
        <authorList>
            <person name="Li F."/>
            <person name="Jiang P."/>
            <person name="Zheng H."/>
            <person name="Wang S."/>
            <person name="Zhao G."/>
            <person name="Qin S."/>
            <person name="Liu Z."/>
        </authorList>
    </citation>
    <scope>NUCLEOTIDE SEQUENCE [LARGE SCALE GENOMIC DNA]</scope>
    <source>
        <strain evidence="3 4">M045</strain>
    </source>
</reference>
<name>F3NQC0_9ACTN</name>
<comment type="caution">
    <text evidence="3">The sequence shown here is derived from an EMBL/GenBank/DDBJ whole genome shotgun (WGS) entry which is preliminary data.</text>
</comment>
<feature type="transmembrane region" description="Helical" evidence="2">
    <location>
        <begin position="55"/>
        <end position="73"/>
    </location>
</feature>
<protein>
    <submittedName>
        <fullName evidence="3">Uncharacterized protein</fullName>
    </submittedName>
</protein>
<keyword evidence="4" id="KW-1185">Reference proteome</keyword>